<feature type="compositionally biased region" description="Polar residues" evidence="1">
    <location>
        <begin position="250"/>
        <end position="259"/>
    </location>
</feature>
<dbReference type="EMBL" id="CAJVQA010016145">
    <property type="protein sequence ID" value="CAG8741348.1"/>
    <property type="molecule type" value="Genomic_DNA"/>
</dbReference>
<dbReference type="OrthoDB" id="2436968at2759"/>
<name>A0A9N9ILW0_9GLOM</name>
<accession>A0A9N9ILW0</accession>
<gene>
    <name evidence="2" type="ORF">CPELLU_LOCUS14107</name>
</gene>
<dbReference type="AlphaFoldDB" id="A0A9N9ILW0"/>
<dbReference type="Proteomes" id="UP000789759">
    <property type="component" value="Unassembled WGS sequence"/>
</dbReference>
<comment type="caution">
    <text evidence="2">The sequence shown here is derived from an EMBL/GenBank/DDBJ whole genome shotgun (WGS) entry which is preliminary data.</text>
</comment>
<sequence>DTGIKFFMVFPLHQSPCPIDQNTVNHVYKNQGKQQNNVNDEGIEQQCSTELPTGSYESINIDSSEYWEQFLGDADTFLQNDFEMFDEYGVPIDSSPNVSFTPLIETINPILSPYEEPIYQQLKCSTTNWLWSTFIQSIINGMPHLPSDRISDIIEVDFPTDFAMSTFYQLLSQMTLLGPHVFTKCTILRMMSFSEWNRRHSLPDHRPIWNVEANSCSSVEIVEPGEVIDELINEHLVNSPNKSPSPSPKTSEQNSPSLNQQQTTEQFQKQLVVPLDIVVQGQYLSPQSEMFSKIFHYMSTQIFFRPHPCGRYASRITMPVPSVSTIEPIMIWLYNHDDEAWLKTVTPRSFEQICRNVIFLGLGDNALDTLYNYFQQHLEEIIQ</sequence>
<feature type="non-terminal residue" evidence="2">
    <location>
        <position position="383"/>
    </location>
</feature>
<organism evidence="2 3">
    <name type="scientific">Cetraspora pellucida</name>
    <dbReference type="NCBI Taxonomy" id="1433469"/>
    <lineage>
        <taxon>Eukaryota</taxon>
        <taxon>Fungi</taxon>
        <taxon>Fungi incertae sedis</taxon>
        <taxon>Mucoromycota</taxon>
        <taxon>Glomeromycotina</taxon>
        <taxon>Glomeromycetes</taxon>
        <taxon>Diversisporales</taxon>
        <taxon>Gigasporaceae</taxon>
        <taxon>Cetraspora</taxon>
    </lineage>
</organism>
<feature type="region of interest" description="Disordered" evidence="1">
    <location>
        <begin position="237"/>
        <end position="263"/>
    </location>
</feature>
<evidence type="ECO:0000256" key="1">
    <source>
        <dbReference type="SAM" id="MobiDB-lite"/>
    </source>
</evidence>
<evidence type="ECO:0000313" key="2">
    <source>
        <dbReference type="EMBL" id="CAG8741348.1"/>
    </source>
</evidence>
<protein>
    <submittedName>
        <fullName evidence="2">7071_t:CDS:1</fullName>
    </submittedName>
</protein>
<keyword evidence="3" id="KW-1185">Reference proteome</keyword>
<proteinExistence type="predicted"/>
<reference evidence="2" key="1">
    <citation type="submission" date="2021-06" db="EMBL/GenBank/DDBJ databases">
        <authorList>
            <person name="Kallberg Y."/>
            <person name="Tangrot J."/>
            <person name="Rosling A."/>
        </authorList>
    </citation>
    <scope>NUCLEOTIDE SEQUENCE</scope>
    <source>
        <strain evidence="2">FL966</strain>
    </source>
</reference>
<evidence type="ECO:0000313" key="3">
    <source>
        <dbReference type="Proteomes" id="UP000789759"/>
    </source>
</evidence>